<keyword evidence="1" id="KW-0547">Nucleotide-binding</keyword>
<dbReference type="InterPro" id="IPR018973">
    <property type="entry name" value="MZB"/>
</dbReference>
<reference evidence="5 6" key="1">
    <citation type="submission" date="2020-10" db="EMBL/GenBank/DDBJ databases">
        <title>Thermofilum lucidum 3507LT sp. nov. a novel member of Thermofilaceae family isolated from Chile hot spring, and proposal of description order Thermofilales.</title>
        <authorList>
            <person name="Zayulina K.S."/>
            <person name="Elcheninov A.G."/>
            <person name="Toshchakov S.V."/>
            <person name="Kublanov I.V."/>
        </authorList>
    </citation>
    <scope>NUCLEOTIDE SEQUENCE [LARGE SCALE GENOMIC DNA]</scope>
    <source>
        <strain evidence="5 6">3507LT</strain>
    </source>
</reference>
<keyword evidence="6" id="KW-1185">Reference proteome</keyword>
<dbReference type="Proteomes" id="UP000594121">
    <property type="component" value="Chromosome"/>
</dbReference>
<dbReference type="PROSITE" id="PS51192">
    <property type="entry name" value="HELICASE_ATP_BIND_1"/>
    <property type="match status" value="1"/>
</dbReference>
<evidence type="ECO:0000256" key="1">
    <source>
        <dbReference type="ARBA" id="ARBA00022741"/>
    </source>
</evidence>
<keyword evidence="5" id="KW-0378">Hydrolase</keyword>
<dbReference type="Pfam" id="PF09369">
    <property type="entry name" value="MZB"/>
    <property type="match status" value="1"/>
</dbReference>
<dbReference type="InterPro" id="IPR011545">
    <property type="entry name" value="DEAD/DEAH_box_helicase_dom"/>
</dbReference>
<evidence type="ECO:0000256" key="2">
    <source>
        <dbReference type="ARBA" id="ARBA00022840"/>
    </source>
</evidence>
<dbReference type="CDD" id="cd17923">
    <property type="entry name" value="DEXHc_Hrq1-like"/>
    <property type="match status" value="1"/>
</dbReference>
<dbReference type="Gene3D" id="3.40.50.300">
    <property type="entry name" value="P-loop containing nucleotide triphosphate hydrolases"/>
    <property type="match status" value="2"/>
</dbReference>
<dbReference type="CDD" id="cd18797">
    <property type="entry name" value="SF2_C_Hrq"/>
    <property type="match status" value="1"/>
</dbReference>
<dbReference type="SUPFAM" id="SSF52540">
    <property type="entry name" value="P-loop containing nucleoside triphosphate hydrolases"/>
    <property type="match status" value="1"/>
</dbReference>
<sequence>MAYRDEILEAVRNDGGHKVVYVYYEEAREPEPGPLVEEVIREGVLVEALKSRGIARLYKFQAEAIRKVRDGRNVFIVAGTGVGKTEAFMLPILERLLTNASEVAVLIYPTKALARDQLDRIDWYIGRVFGFRVGVFDGDTPEEERRRILLYPPRVLVTNPDMLHLSMHSSTGYKDLFARAKYVVLDDAHVYSGVFGSHVYYVLRRFKRLLREKPLFIGASATVGNPSEFAEKLFGEEAEVIDAGRTRKAPVFHVMLSPRTRSRSSEVLWLLKKLSERGLKTIVFVDSHRLAESLAIQAYNVGVRAAVHRAGLLPEERKRIERTVKAGELDAVIATPTLELGIDIGDLDAAILYGVPPTFSKYLQRAGRVGRRHRTGYVFLVLGNDPISAYYERNPEDFFGQAPDPVFLEPENYEVVKIHLVAMAADAPLRLSELSQWERLQAEELLRQGYLRVSGSGLLVPTRLGMRFLREHDNLRGVGDQVKIVNEGGRVIGYREKQMAIKELFPGAIYLHGGRSYLSLRFEGERAVVKPLPSRTPPVTTSPLFYTVPEEGSVHFEREVMGVRVSYLDLTVTDVVYGYVTKTFPEGQVINQRLLESGLQYKFKTRGLLLEFQPRAEWSEVQNAEAFHAVEHALIYAGQLVLGASPTDMGGISFPSGHIFIYDSFPGGSGVTKALYYKLEHALRKAFDIVSRCTCEDGCPRCIFSPYCGNNNKILSRRRAERVLGEVMALKLKAARLERSGRPLV</sequence>
<protein>
    <submittedName>
        <fullName evidence="5">DEAD/DEAH box helicase</fullName>
    </submittedName>
</protein>
<name>A0A7L9FKA0_9CREN</name>
<dbReference type="KEGG" id="thel:IG193_02940"/>
<dbReference type="Pfam" id="PF00271">
    <property type="entry name" value="Helicase_C"/>
    <property type="match status" value="1"/>
</dbReference>
<dbReference type="GO" id="GO:0043138">
    <property type="term" value="F:3'-5' DNA helicase activity"/>
    <property type="evidence" value="ECO:0007669"/>
    <property type="project" value="TreeGrafter"/>
</dbReference>
<feature type="domain" description="Helicase C-terminal" evidence="4">
    <location>
        <begin position="266"/>
        <end position="414"/>
    </location>
</feature>
<evidence type="ECO:0000259" key="3">
    <source>
        <dbReference type="PROSITE" id="PS51192"/>
    </source>
</evidence>
<dbReference type="GO" id="GO:0005524">
    <property type="term" value="F:ATP binding"/>
    <property type="evidence" value="ECO:0007669"/>
    <property type="project" value="UniProtKB-KW"/>
</dbReference>
<dbReference type="EMBL" id="CP062310">
    <property type="protein sequence ID" value="QOJ79433.1"/>
    <property type="molecule type" value="Genomic_DNA"/>
</dbReference>
<dbReference type="PANTHER" id="PTHR47957:SF3">
    <property type="entry name" value="ATP-DEPENDENT HELICASE HRQ1"/>
    <property type="match status" value="1"/>
</dbReference>
<dbReference type="GO" id="GO:0003676">
    <property type="term" value="F:nucleic acid binding"/>
    <property type="evidence" value="ECO:0007669"/>
    <property type="project" value="InterPro"/>
</dbReference>
<dbReference type="PROSITE" id="PS51194">
    <property type="entry name" value="HELICASE_CTER"/>
    <property type="match status" value="1"/>
</dbReference>
<dbReference type="InterPro" id="IPR001650">
    <property type="entry name" value="Helicase_C-like"/>
</dbReference>
<accession>A0A7L9FKA0</accession>
<dbReference type="SMART" id="SM00490">
    <property type="entry name" value="HELICc"/>
    <property type="match status" value="1"/>
</dbReference>
<keyword evidence="2" id="KW-0067">ATP-binding</keyword>
<dbReference type="InterPro" id="IPR014001">
    <property type="entry name" value="Helicase_ATP-bd"/>
</dbReference>
<dbReference type="GeneID" id="59148818"/>
<evidence type="ECO:0000259" key="4">
    <source>
        <dbReference type="PROSITE" id="PS51194"/>
    </source>
</evidence>
<keyword evidence="5" id="KW-0347">Helicase</keyword>
<dbReference type="FunCoup" id="A0A7L9FKA0">
    <property type="interactions" value="33"/>
</dbReference>
<dbReference type="GO" id="GO:0006289">
    <property type="term" value="P:nucleotide-excision repair"/>
    <property type="evidence" value="ECO:0007669"/>
    <property type="project" value="TreeGrafter"/>
</dbReference>
<dbReference type="InterPro" id="IPR027417">
    <property type="entry name" value="P-loop_NTPase"/>
</dbReference>
<dbReference type="RefSeq" id="WP_192819405.1">
    <property type="nucleotide sequence ID" value="NZ_CP062310.1"/>
</dbReference>
<dbReference type="SMART" id="SM00487">
    <property type="entry name" value="DEXDc"/>
    <property type="match status" value="1"/>
</dbReference>
<dbReference type="Pfam" id="PF00270">
    <property type="entry name" value="DEAD"/>
    <property type="match status" value="1"/>
</dbReference>
<dbReference type="InParanoid" id="A0A7L9FKA0"/>
<feature type="domain" description="Helicase ATP-binding" evidence="3">
    <location>
        <begin position="65"/>
        <end position="241"/>
    </location>
</feature>
<evidence type="ECO:0000313" key="6">
    <source>
        <dbReference type="Proteomes" id="UP000594121"/>
    </source>
</evidence>
<dbReference type="PANTHER" id="PTHR47957">
    <property type="entry name" value="ATP-DEPENDENT HELICASE HRQ1"/>
    <property type="match status" value="1"/>
</dbReference>
<organism evidence="5 6">
    <name type="scientific">Infirmifilum lucidum</name>
    <dbReference type="NCBI Taxonomy" id="2776706"/>
    <lineage>
        <taxon>Archaea</taxon>
        <taxon>Thermoproteota</taxon>
        <taxon>Thermoprotei</taxon>
        <taxon>Thermofilales</taxon>
        <taxon>Thermofilaceae</taxon>
        <taxon>Infirmifilum</taxon>
    </lineage>
</organism>
<gene>
    <name evidence="5" type="ORF">IG193_02940</name>
</gene>
<dbReference type="GO" id="GO:0036297">
    <property type="term" value="P:interstrand cross-link repair"/>
    <property type="evidence" value="ECO:0007669"/>
    <property type="project" value="TreeGrafter"/>
</dbReference>
<evidence type="ECO:0000313" key="5">
    <source>
        <dbReference type="EMBL" id="QOJ79433.1"/>
    </source>
</evidence>
<dbReference type="AlphaFoldDB" id="A0A7L9FKA0"/>
<proteinExistence type="predicted"/>